<dbReference type="Proteomes" id="UP000297245">
    <property type="component" value="Unassembled WGS sequence"/>
</dbReference>
<name>A0A4S8KWB9_DENBC</name>
<proteinExistence type="predicted"/>
<gene>
    <name evidence="1" type="ORF">K435DRAFT_785501</name>
</gene>
<evidence type="ECO:0000313" key="2">
    <source>
        <dbReference type="Proteomes" id="UP000297245"/>
    </source>
</evidence>
<sequence length="56" mass="6440">MTSKASRLVYITSQLLSCSCASRDDHHLRHLHLYLRQPRFFSNPNHHGLILAGSRP</sequence>
<organism evidence="1 2">
    <name type="scientific">Dendrothele bispora (strain CBS 962.96)</name>
    <dbReference type="NCBI Taxonomy" id="1314807"/>
    <lineage>
        <taxon>Eukaryota</taxon>
        <taxon>Fungi</taxon>
        <taxon>Dikarya</taxon>
        <taxon>Basidiomycota</taxon>
        <taxon>Agaricomycotina</taxon>
        <taxon>Agaricomycetes</taxon>
        <taxon>Agaricomycetidae</taxon>
        <taxon>Agaricales</taxon>
        <taxon>Agaricales incertae sedis</taxon>
        <taxon>Dendrothele</taxon>
    </lineage>
</organism>
<evidence type="ECO:0000313" key="1">
    <source>
        <dbReference type="EMBL" id="THU80262.1"/>
    </source>
</evidence>
<protein>
    <submittedName>
        <fullName evidence="1">Uncharacterized protein</fullName>
    </submittedName>
</protein>
<dbReference type="EMBL" id="ML179922">
    <property type="protein sequence ID" value="THU80262.1"/>
    <property type="molecule type" value="Genomic_DNA"/>
</dbReference>
<reference evidence="1 2" key="1">
    <citation type="journal article" date="2019" name="Nat. Ecol. Evol.">
        <title>Megaphylogeny resolves global patterns of mushroom evolution.</title>
        <authorList>
            <person name="Varga T."/>
            <person name="Krizsan K."/>
            <person name="Foldi C."/>
            <person name="Dima B."/>
            <person name="Sanchez-Garcia M."/>
            <person name="Sanchez-Ramirez S."/>
            <person name="Szollosi G.J."/>
            <person name="Szarkandi J.G."/>
            <person name="Papp V."/>
            <person name="Albert L."/>
            <person name="Andreopoulos W."/>
            <person name="Angelini C."/>
            <person name="Antonin V."/>
            <person name="Barry K.W."/>
            <person name="Bougher N.L."/>
            <person name="Buchanan P."/>
            <person name="Buyck B."/>
            <person name="Bense V."/>
            <person name="Catcheside P."/>
            <person name="Chovatia M."/>
            <person name="Cooper J."/>
            <person name="Damon W."/>
            <person name="Desjardin D."/>
            <person name="Finy P."/>
            <person name="Geml J."/>
            <person name="Haridas S."/>
            <person name="Hughes K."/>
            <person name="Justo A."/>
            <person name="Karasinski D."/>
            <person name="Kautmanova I."/>
            <person name="Kiss B."/>
            <person name="Kocsube S."/>
            <person name="Kotiranta H."/>
            <person name="LaButti K.M."/>
            <person name="Lechner B.E."/>
            <person name="Liimatainen K."/>
            <person name="Lipzen A."/>
            <person name="Lukacs Z."/>
            <person name="Mihaltcheva S."/>
            <person name="Morgado L.N."/>
            <person name="Niskanen T."/>
            <person name="Noordeloos M.E."/>
            <person name="Ohm R.A."/>
            <person name="Ortiz-Santana B."/>
            <person name="Ovrebo C."/>
            <person name="Racz N."/>
            <person name="Riley R."/>
            <person name="Savchenko A."/>
            <person name="Shiryaev A."/>
            <person name="Soop K."/>
            <person name="Spirin V."/>
            <person name="Szebenyi C."/>
            <person name="Tomsovsky M."/>
            <person name="Tulloss R.E."/>
            <person name="Uehling J."/>
            <person name="Grigoriev I.V."/>
            <person name="Vagvolgyi C."/>
            <person name="Papp T."/>
            <person name="Martin F.M."/>
            <person name="Miettinen O."/>
            <person name="Hibbett D.S."/>
            <person name="Nagy L.G."/>
        </authorList>
    </citation>
    <scope>NUCLEOTIDE SEQUENCE [LARGE SCALE GENOMIC DNA]</scope>
    <source>
        <strain evidence="1 2">CBS 962.96</strain>
    </source>
</reference>
<dbReference type="PROSITE" id="PS51257">
    <property type="entry name" value="PROKAR_LIPOPROTEIN"/>
    <property type="match status" value="1"/>
</dbReference>
<dbReference type="AlphaFoldDB" id="A0A4S8KWB9"/>
<keyword evidence="2" id="KW-1185">Reference proteome</keyword>
<accession>A0A4S8KWB9</accession>